<dbReference type="AlphaFoldDB" id="A0A409WCP6"/>
<evidence type="ECO:0000256" key="1">
    <source>
        <dbReference type="SAM" id="MobiDB-lite"/>
    </source>
</evidence>
<dbReference type="OrthoDB" id="3095139at2759"/>
<protein>
    <submittedName>
        <fullName evidence="3">Uncharacterized protein</fullName>
    </submittedName>
</protein>
<keyword evidence="2" id="KW-0732">Signal</keyword>
<feature type="compositionally biased region" description="Low complexity" evidence="1">
    <location>
        <begin position="274"/>
        <end position="288"/>
    </location>
</feature>
<dbReference type="EMBL" id="NHYE01005180">
    <property type="protein sequence ID" value="PPQ76261.1"/>
    <property type="molecule type" value="Genomic_DNA"/>
</dbReference>
<feature type="signal peptide" evidence="2">
    <location>
        <begin position="1"/>
        <end position="22"/>
    </location>
</feature>
<feature type="region of interest" description="Disordered" evidence="1">
    <location>
        <begin position="213"/>
        <end position="294"/>
    </location>
</feature>
<feature type="region of interest" description="Disordered" evidence="1">
    <location>
        <begin position="161"/>
        <end position="201"/>
    </location>
</feature>
<accession>A0A409WCP6</accession>
<name>A0A409WCP6_9AGAR</name>
<feature type="chain" id="PRO_5019142831" evidence="2">
    <location>
        <begin position="23"/>
        <end position="294"/>
    </location>
</feature>
<organism evidence="3 4">
    <name type="scientific">Gymnopilus dilepis</name>
    <dbReference type="NCBI Taxonomy" id="231916"/>
    <lineage>
        <taxon>Eukaryota</taxon>
        <taxon>Fungi</taxon>
        <taxon>Dikarya</taxon>
        <taxon>Basidiomycota</taxon>
        <taxon>Agaricomycotina</taxon>
        <taxon>Agaricomycetes</taxon>
        <taxon>Agaricomycetidae</taxon>
        <taxon>Agaricales</taxon>
        <taxon>Agaricineae</taxon>
        <taxon>Hymenogastraceae</taxon>
        <taxon>Gymnopilus</taxon>
    </lineage>
</organism>
<comment type="caution">
    <text evidence="3">The sequence shown here is derived from an EMBL/GenBank/DDBJ whole genome shotgun (WGS) entry which is preliminary data.</text>
</comment>
<dbReference type="STRING" id="231916.A0A409WCP6"/>
<sequence length="294" mass="31924">MVSLRLGFVTAAVLASSLLVSAVPVPTWPPHNGPAAHRVEEGDVYRANPANFQPPHPGHTAHGGGTMHPVVAIGRTSPGGHVPAVAMSHNHPPHMQDDVRPASDYDRYTRHHGNGEFQHGTEAAIGNPIHVHHTDLHPPNANLPHQLHHEDTRRLVEDTYHSSGYHSTNPHHPHPSAQQQAASAPWHDPQHHAQYGHPQQHAAAYPHAAYGYGQHPHQQQQQHAAAYGGQHPHQQQHAAAYPQAYPHPHAQQQQHAVYPPGHPYAGWPVQPHAGHSGQYGQQGHPGHNGHNGSG</sequence>
<feature type="compositionally biased region" description="Low complexity" evidence="1">
    <location>
        <begin position="213"/>
        <end position="256"/>
    </location>
</feature>
<proteinExistence type="predicted"/>
<feature type="compositionally biased region" description="Low complexity" evidence="1">
    <location>
        <begin position="175"/>
        <end position="185"/>
    </location>
</feature>
<dbReference type="InParanoid" id="A0A409WCP6"/>
<evidence type="ECO:0000256" key="2">
    <source>
        <dbReference type="SAM" id="SignalP"/>
    </source>
</evidence>
<gene>
    <name evidence="3" type="ORF">CVT26_009850</name>
</gene>
<keyword evidence="4" id="KW-1185">Reference proteome</keyword>
<dbReference type="Proteomes" id="UP000284706">
    <property type="component" value="Unassembled WGS sequence"/>
</dbReference>
<reference evidence="3 4" key="1">
    <citation type="journal article" date="2018" name="Evol. Lett.">
        <title>Horizontal gene cluster transfer increased hallucinogenic mushroom diversity.</title>
        <authorList>
            <person name="Reynolds H.T."/>
            <person name="Vijayakumar V."/>
            <person name="Gluck-Thaler E."/>
            <person name="Korotkin H.B."/>
            <person name="Matheny P.B."/>
            <person name="Slot J.C."/>
        </authorList>
    </citation>
    <scope>NUCLEOTIDE SEQUENCE [LARGE SCALE GENOMIC DNA]</scope>
    <source>
        <strain evidence="3 4">SRW20</strain>
    </source>
</reference>
<evidence type="ECO:0000313" key="4">
    <source>
        <dbReference type="Proteomes" id="UP000284706"/>
    </source>
</evidence>
<evidence type="ECO:0000313" key="3">
    <source>
        <dbReference type="EMBL" id="PPQ76261.1"/>
    </source>
</evidence>